<reference evidence="7 8" key="1">
    <citation type="submission" date="2017-11" db="EMBL/GenBank/DDBJ databases">
        <title>De-novo sequencing of pomegranate (Punica granatum L.) genome.</title>
        <authorList>
            <person name="Akparov Z."/>
            <person name="Amiraslanov A."/>
            <person name="Hajiyeva S."/>
            <person name="Abbasov M."/>
            <person name="Kaur K."/>
            <person name="Hamwieh A."/>
            <person name="Solovyev V."/>
            <person name="Salamov A."/>
            <person name="Braich B."/>
            <person name="Kosarev P."/>
            <person name="Mahmoud A."/>
            <person name="Hajiyev E."/>
            <person name="Babayeva S."/>
            <person name="Izzatullayeva V."/>
            <person name="Mammadov A."/>
            <person name="Mammadov A."/>
            <person name="Sharifova S."/>
            <person name="Ojaghi J."/>
            <person name="Eynullazada K."/>
            <person name="Bayramov B."/>
            <person name="Abdulazimova A."/>
            <person name="Shahmuradov I."/>
        </authorList>
    </citation>
    <scope>NUCLEOTIDE SEQUENCE [LARGE SCALE GENOMIC DNA]</scope>
    <source>
        <strain evidence="8">cv. AG2017</strain>
        <tissue evidence="7">Leaf</tissue>
    </source>
</reference>
<dbReference type="Proteomes" id="UP000233551">
    <property type="component" value="Unassembled WGS sequence"/>
</dbReference>
<sequence length="162" mass="17958">MPPKRTTLQKLKQRLAEIFFPDDPLHRFKNQSWVRKFILGLQFLFPIFQWAPEYGLRPFRSDLVSGLTIASLAIPQGISYAKLANLPPIVGLYSSFVPPLIYSVLGSSRHLGVGPVSIASLVMGSMLTESVSSTQDPILYLKLAFTATFFAGLFQASLGLLR</sequence>
<dbReference type="PANTHER" id="PTHR11814">
    <property type="entry name" value="SULFATE TRANSPORTER"/>
    <property type="match status" value="1"/>
</dbReference>
<dbReference type="GO" id="GO:0008271">
    <property type="term" value="F:secondary active sulfate transmembrane transporter activity"/>
    <property type="evidence" value="ECO:0007669"/>
    <property type="project" value="InterPro"/>
</dbReference>
<evidence type="ECO:0000313" key="8">
    <source>
        <dbReference type="Proteomes" id="UP000233551"/>
    </source>
</evidence>
<dbReference type="AlphaFoldDB" id="A0A2I0LA80"/>
<dbReference type="Pfam" id="PF00916">
    <property type="entry name" value="Sulfate_transp"/>
    <property type="match status" value="1"/>
</dbReference>
<feature type="transmembrane region" description="Helical" evidence="5">
    <location>
        <begin position="88"/>
        <end position="105"/>
    </location>
</feature>
<feature type="transmembrane region" description="Helical" evidence="5">
    <location>
        <begin position="139"/>
        <end position="161"/>
    </location>
</feature>
<comment type="caution">
    <text evidence="7">The sequence shown here is derived from an EMBL/GenBank/DDBJ whole genome shotgun (WGS) entry which is preliminary data.</text>
</comment>
<dbReference type="STRING" id="22663.A0A2I0LA80"/>
<feature type="domain" description="SLC26A/SulP transporter" evidence="6">
    <location>
        <begin position="59"/>
        <end position="162"/>
    </location>
</feature>
<accession>A0A2I0LA80</accession>
<evidence type="ECO:0000313" key="7">
    <source>
        <dbReference type="EMBL" id="PKI77595.1"/>
    </source>
</evidence>
<keyword evidence="8" id="KW-1185">Reference proteome</keyword>
<keyword evidence="2 5" id="KW-0812">Transmembrane</keyword>
<dbReference type="GO" id="GO:0016020">
    <property type="term" value="C:membrane"/>
    <property type="evidence" value="ECO:0007669"/>
    <property type="project" value="UniProtKB-SubCell"/>
</dbReference>
<dbReference type="InterPro" id="IPR018045">
    <property type="entry name" value="S04_transporter_CS"/>
</dbReference>
<evidence type="ECO:0000256" key="1">
    <source>
        <dbReference type="ARBA" id="ARBA00004141"/>
    </source>
</evidence>
<protein>
    <recommendedName>
        <fullName evidence="6">SLC26A/SulP transporter domain-containing protein</fullName>
    </recommendedName>
</protein>
<gene>
    <name evidence="7" type="ORF">CRG98_001997</name>
</gene>
<organism evidence="7 8">
    <name type="scientific">Punica granatum</name>
    <name type="common">Pomegranate</name>
    <dbReference type="NCBI Taxonomy" id="22663"/>
    <lineage>
        <taxon>Eukaryota</taxon>
        <taxon>Viridiplantae</taxon>
        <taxon>Streptophyta</taxon>
        <taxon>Embryophyta</taxon>
        <taxon>Tracheophyta</taxon>
        <taxon>Spermatophyta</taxon>
        <taxon>Magnoliopsida</taxon>
        <taxon>eudicotyledons</taxon>
        <taxon>Gunneridae</taxon>
        <taxon>Pentapetalae</taxon>
        <taxon>rosids</taxon>
        <taxon>malvids</taxon>
        <taxon>Myrtales</taxon>
        <taxon>Lythraceae</taxon>
        <taxon>Punica</taxon>
    </lineage>
</organism>
<comment type="subcellular location">
    <subcellularLocation>
        <location evidence="1">Membrane</location>
        <topology evidence="1">Multi-pass membrane protein</topology>
    </subcellularLocation>
</comment>
<evidence type="ECO:0000259" key="6">
    <source>
        <dbReference type="Pfam" id="PF00916"/>
    </source>
</evidence>
<dbReference type="InterPro" id="IPR011547">
    <property type="entry name" value="SLC26A/SulP_dom"/>
</dbReference>
<keyword evidence="3 5" id="KW-1133">Transmembrane helix</keyword>
<evidence type="ECO:0000256" key="4">
    <source>
        <dbReference type="ARBA" id="ARBA00023136"/>
    </source>
</evidence>
<evidence type="ECO:0000256" key="5">
    <source>
        <dbReference type="SAM" id="Phobius"/>
    </source>
</evidence>
<name>A0A2I0LA80_PUNGR</name>
<dbReference type="PROSITE" id="PS01130">
    <property type="entry name" value="SLC26A"/>
    <property type="match status" value="1"/>
</dbReference>
<dbReference type="InterPro" id="IPR001902">
    <property type="entry name" value="SLC26A/SulP_fam"/>
</dbReference>
<evidence type="ECO:0000256" key="3">
    <source>
        <dbReference type="ARBA" id="ARBA00022989"/>
    </source>
</evidence>
<proteinExistence type="predicted"/>
<dbReference type="EMBL" id="PGOL01000087">
    <property type="protein sequence ID" value="PKI77595.1"/>
    <property type="molecule type" value="Genomic_DNA"/>
</dbReference>
<keyword evidence="4 5" id="KW-0472">Membrane</keyword>
<evidence type="ECO:0000256" key="2">
    <source>
        <dbReference type="ARBA" id="ARBA00022692"/>
    </source>
</evidence>